<dbReference type="Gene3D" id="3.10.580.10">
    <property type="entry name" value="CBS-domain"/>
    <property type="match status" value="1"/>
</dbReference>
<dbReference type="SUPFAM" id="SSF158791">
    <property type="entry name" value="MgtE N-terminal domain-like"/>
    <property type="match status" value="1"/>
</dbReference>
<evidence type="ECO:0000256" key="2">
    <source>
        <dbReference type="ARBA" id="ARBA00009749"/>
    </source>
</evidence>
<dbReference type="Pfam" id="PF00571">
    <property type="entry name" value="CBS"/>
    <property type="match status" value="2"/>
</dbReference>
<dbReference type="InterPro" id="IPR006667">
    <property type="entry name" value="SLC41_membr_dom"/>
</dbReference>
<feature type="domain" description="CBS" evidence="10">
    <location>
        <begin position="144"/>
        <end position="200"/>
    </location>
</feature>
<dbReference type="SUPFAM" id="SSF54631">
    <property type="entry name" value="CBS-domain pair"/>
    <property type="match status" value="1"/>
</dbReference>
<evidence type="ECO:0000256" key="4">
    <source>
        <dbReference type="ARBA" id="ARBA00022692"/>
    </source>
</evidence>
<feature type="transmembrane region" description="Helical" evidence="9">
    <location>
        <begin position="383"/>
        <end position="404"/>
    </location>
</feature>
<gene>
    <name evidence="11" type="primary">mgtE</name>
    <name evidence="11" type="ORF">H9Q76_10285</name>
</gene>
<dbReference type="NCBIfam" id="TIGR00400">
    <property type="entry name" value="mgtE"/>
    <property type="match status" value="1"/>
</dbReference>
<dbReference type="PANTHER" id="PTHR43773:SF1">
    <property type="entry name" value="MAGNESIUM TRANSPORTER MGTE"/>
    <property type="match status" value="1"/>
</dbReference>
<evidence type="ECO:0000256" key="5">
    <source>
        <dbReference type="ARBA" id="ARBA00022842"/>
    </source>
</evidence>
<sequence length="405" mass="45089">MKKWMKRKNYTAQSKKHLRDKNLQEAAKVLSLMEVDDAVDVLDEVDDATKKQVVDMLPEDAGNDIQMILSYEEDEMGSRMTTNYIAIRRGIDIRQAMRELVSQAGENDNIGTVYVLDESDKYYGAIDLKDLIVARENDTLESIINTTYPFVTDHEKIEDCIDELVDYAEDSIPVLSETKELLGVITAQDVVEAVDDEMSEDYAKLAGLTDEEDLRETTKESMKKRLPWLIILLFLGMGVSSVVGAFEAVVAVLPIVMCFQSLILDMAGNVGTQSLAVTIRVLMDENLTGKQKLHLVWKEMKVGFVNGLLLGSLAFVFIGIYIACFKHNAWLHAFLISGCVGVSLMVAMVISSLVGTLIPIFFHKIKIDPAVASGPLITTVNDLVAVVTYYGLAWLFLIQIMQIVS</sequence>
<evidence type="ECO:0000256" key="6">
    <source>
        <dbReference type="ARBA" id="ARBA00022989"/>
    </source>
</evidence>
<dbReference type="KEGG" id="wcp:H9Q76_10285"/>
<name>A0A7G9FKN5_9FIRM</name>
<dbReference type="Gene3D" id="1.25.60.10">
    <property type="entry name" value="MgtE N-terminal domain-like"/>
    <property type="match status" value="1"/>
</dbReference>
<dbReference type="RefSeq" id="WP_118671580.1">
    <property type="nucleotide sequence ID" value="NZ_CP060632.1"/>
</dbReference>
<keyword evidence="4 9" id="KW-0812">Transmembrane</keyword>
<dbReference type="GO" id="GO:0046872">
    <property type="term" value="F:metal ion binding"/>
    <property type="evidence" value="ECO:0007669"/>
    <property type="project" value="UniProtKB-KW"/>
</dbReference>
<evidence type="ECO:0000256" key="7">
    <source>
        <dbReference type="ARBA" id="ARBA00023136"/>
    </source>
</evidence>
<accession>A0A7G9FKN5</accession>
<dbReference type="InterPro" id="IPR000644">
    <property type="entry name" value="CBS_dom"/>
</dbReference>
<keyword evidence="8" id="KW-0129">CBS domain</keyword>
<dbReference type="AlphaFoldDB" id="A0A7G9FKN5"/>
<dbReference type="InterPro" id="IPR006668">
    <property type="entry name" value="Mg_transptr_MgtE_intracell_dom"/>
</dbReference>
<comment type="similarity">
    <text evidence="2 9">Belongs to the SLC41A transporter family.</text>
</comment>
<dbReference type="Gene3D" id="1.10.357.20">
    <property type="entry name" value="SLC41 divalent cation transporters, integral membrane domain"/>
    <property type="match status" value="1"/>
</dbReference>
<dbReference type="InterPro" id="IPR038076">
    <property type="entry name" value="MgtE_N_sf"/>
</dbReference>
<keyword evidence="7 9" id="KW-0472">Membrane</keyword>
<keyword evidence="9" id="KW-0479">Metal-binding</keyword>
<evidence type="ECO:0000256" key="1">
    <source>
        <dbReference type="ARBA" id="ARBA00004141"/>
    </source>
</evidence>
<dbReference type="PANTHER" id="PTHR43773">
    <property type="entry name" value="MAGNESIUM TRANSPORTER MGTE"/>
    <property type="match status" value="1"/>
</dbReference>
<comment type="caution">
    <text evidence="9">Lacks conserved residue(s) required for the propagation of feature annotation.</text>
</comment>
<dbReference type="PROSITE" id="PS51371">
    <property type="entry name" value="CBS"/>
    <property type="match status" value="2"/>
</dbReference>
<evidence type="ECO:0000256" key="9">
    <source>
        <dbReference type="RuleBase" id="RU362011"/>
    </source>
</evidence>
<feature type="transmembrane region" description="Helical" evidence="9">
    <location>
        <begin position="329"/>
        <end position="362"/>
    </location>
</feature>
<keyword evidence="3 9" id="KW-0813">Transport</keyword>
<keyword evidence="5 9" id="KW-0460">Magnesium</keyword>
<keyword evidence="12" id="KW-1185">Reference proteome</keyword>
<keyword evidence="6 9" id="KW-1133">Transmembrane helix</keyword>
<reference evidence="11 12" key="1">
    <citation type="submission" date="2020-08" db="EMBL/GenBank/DDBJ databases">
        <authorList>
            <person name="Liu C."/>
            <person name="Sun Q."/>
        </authorList>
    </citation>
    <scope>NUCLEOTIDE SEQUENCE [LARGE SCALE GENOMIC DNA]</scope>
    <source>
        <strain evidence="11 12">NSJ-4</strain>
    </source>
</reference>
<dbReference type="Pfam" id="PF01769">
    <property type="entry name" value="MgtE"/>
    <property type="match status" value="1"/>
</dbReference>
<dbReference type="InterPro" id="IPR046342">
    <property type="entry name" value="CBS_dom_sf"/>
</dbReference>
<evidence type="ECO:0000259" key="10">
    <source>
        <dbReference type="PROSITE" id="PS51371"/>
    </source>
</evidence>
<dbReference type="InterPro" id="IPR006669">
    <property type="entry name" value="MgtE_transporter"/>
</dbReference>
<dbReference type="InterPro" id="IPR036739">
    <property type="entry name" value="SLC41_membr_dom_sf"/>
</dbReference>
<dbReference type="Pfam" id="PF03448">
    <property type="entry name" value="MgtE_N"/>
    <property type="match status" value="1"/>
</dbReference>
<evidence type="ECO:0000256" key="3">
    <source>
        <dbReference type="ARBA" id="ARBA00022448"/>
    </source>
</evidence>
<dbReference type="GO" id="GO:0015095">
    <property type="term" value="F:magnesium ion transmembrane transporter activity"/>
    <property type="evidence" value="ECO:0007669"/>
    <property type="project" value="UniProtKB-UniRule"/>
</dbReference>
<dbReference type="EMBL" id="CP060632">
    <property type="protein sequence ID" value="QNL99116.1"/>
    <property type="molecule type" value="Genomic_DNA"/>
</dbReference>
<evidence type="ECO:0000313" key="11">
    <source>
        <dbReference type="EMBL" id="QNL99116.1"/>
    </source>
</evidence>
<dbReference type="SUPFAM" id="SSF161093">
    <property type="entry name" value="MgtE membrane domain-like"/>
    <property type="match status" value="1"/>
</dbReference>
<organism evidence="11 12">
    <name type="scientific">Wujia chipingensis</name>
    <dbReference type="NCBI Taxonomy" id="2763670"/>
    <lineage>
        <taxon>Bacteria</taxon>
        <taxon>Bacillati</taxon>
        <taxon>Bacillota</taxon>
        <taxon>Clostridia</taxon>
        <taxon>Lachnospirales</taxon>
        <taxon>Lachnospiraceae</taxon>
        <taxon>Wujia</taxon>
    </lineage>
</organism>
<evidence type="ECO:0000313" key="12">
    <source>
        <dbReference type="Proteomes" id="UP000515819"/>
    </source>
</evidence>
<keyword evidence="9" id="KW-1003">Cell membrane</keyword>
<feature type="transmembrane region" description="Helical" evidence="9">
    <location>
        <begin position="228"/>
        <end position="256"/>
    </location>
</feature>
<comment type="function">
    <text evidence="9">Acts as a magnesium transporter.</text>
</comment>
<evidence type="ECO:0000256" key="8">
    <source>
        <dbReference type="PROSITE-ProRule" id="PRU00703"/>
    </source>
</evidence>
<comment type="subunit">
    <text evidence="9">Homodimer.</text>
</comment>
<feature type="domain" description="CBS" evidence="10">
    <location>
        <begin position="80"/>
        <end position="142"/>
    </location>
</feature>
<dbReference type="GO" id="GO:0005886">
    <property type="term" value="C:plasma membrane"/>
    <property type="evidence" value="ECO:0007669"/>
    <property type="project" value="UniProtKB-SubCell"/>
</dbReference>
<protein>
    <recommendedName>
        <fullName evidence="9">Magnesium transporter MgtE</fullName>
    </recommendedName>
</protein>
<dbReference type="Proteomes" id="UP000515819">
    <property type="component" value="Chromosome"/>
</dbReference>
<comment type="subcellular location">
    <subcellularLocation>
        <location evidence="9">Cell membrane</location>
        <topology evidence="9">Multi-pass membrane protein</topology>
    </subcellularLocation>
    <subcellularLocation>
        <location evidence="1">Membrane</location>
        <topology evidence="1">Multi-pass membrane protein</topology>
    </subcellularLocation>
</comment>
<feature type="transmembrane region" description="Helical" evidence="9">
    <location>
        <begin position="304"/>
        <end position="323"/>
    </location>
</feature>
<proteinExistence type="inferred from homology"/>